<evidence type="ECO:0000313" key="8">
    <source>
        <dbReference type="EMBL" id="OAF71124.1"/>
    </source>
</evidence>
<sequence>MSKNSSYDKSFSYSNPRLDVILKNVEEANEITFETCKIRQHEKQSLQNLNKRLLNYIERIHFLNAQNKQQSELVEDLQNNMQKEIDGIKETYEAEINDMREKIDTLTSDNCRLLNELSANEEDLGNLQKKYGEVANELNDNKRILNQYIDKMARLEGDNYKTNQLHKNLSEDHKRLSMDHSNAICTVKNLKSEIQDLNSQKSASEIRRKSVIDELNFHKSVHDKELDGLRKSVSRDKTPENREYWNKQLANALDEIQRMHDDKLKSINNELERQYGDKLNDYSKENNNLDQELMKKKQTIRDLRSEIDKSHDNISDLEMMKDQLDNEVSKLKNKIQLNQSNVEKEREQFDEENQVLKDQLKRLLSEIDLLTDTKLCLELEIAAYRKLLEGEENRLGIRELVESYVSTERNKVGQRCDNASTERDSMKYYDTNNKLNEIKRGDFNYKYDRNVNRGNNEDSSHRNSYSKKKQPNYEDQLRSINKNLDNSENSSDYKYWSKENRNYDDNNTHISRHSIPTSDGTIKVNQVVKGELSAKTTYRRTAKESIAVTDCSLSGNYICIENTGTKDENIGGWTVLRCVDGEDYSNAIKYTIPVSHVLPGCTKMKIFSAGKANRQNFSKYDLEAQSVSDWKKPNREAKTILINSYGEERAMHVQKTTFT</sequence>
<dbReference type="InterPro" id="IPR018039">
    <property type="entry name" value="IF_conserved"/>
</dbReference>
<dbReference type="SUPFAM" id="SSF74853">
    <property type="entry name" value="Lamin A/C globular tail domain"/>
    <property type="match status" value="1"/>
</dbReference>
<dbReference type="PANTHER" id="PTHR45721:SF12">
    <property type="entry name" value="INTERMEDIATE FILAMENT PROTEIN IFA-1"/>
    <property type="match status" value="1"/>
</dbReference>
<dbReference type="Gene3D" id="2.60.40.1260">
    <property type="entry name" value="Lamin Tail domain"/>
    <property type="match status" value="1"/>
</dbReference>
<dbReference type="SMART" id="SM01391">
    <property type="entry name" value="Filament"/>
    <property type="match status" value="1"/>
</dbReference>
<dbReference type="GO" id="GO:0090435">
    <property type="term" value="P:protein localization to nuclear envelope"/>
    <property type="evidence" value="ECO:0007669"/>
    <property type="project" value="TreeGrafter"/>
</dbReference>
<dbReference type="PROSITE" id="PS51841">
    <property type="entry name" value="LTD"/>
    <property type="match status" value="1"/>
</dbReference>
<dbReference type="PROSITE" id="PS00226">
    <property type="entry name" value="IF_ROD_1"/>
    <property type="match status" value="1"/>
</dbReference>
<keyword evidence="1 3" id="KW-0403">Intermediate filament</keyword>
<dbReference type="EMBL" id="LWCA01000078">
    <property type="protein sequence ID" value="OAF71124.1"/>
    <property type="molecule type" value="Genomic_DNA"/>
</dbReference>
<keyword evidence="2 4" id="KW-0175">Coiled coil</keyword>
<evidence type="ECO:0000256" key="1">
    <source>
        <dbReference type="ARBA" id="ARBA00022754"/>
    </source>
</evidence>
<feature type="coiled-coil region" evidence="4">
    <location>
        <begin position="180"/>
        <end position="207"/>
    </location>
</feature>
<dbReference type="PANTHER" id="PTHR45721">
    <property type="entry name" value="LAMIN DM0-RELATED"/>
    <property type="match status" value="1"/>
</dbReference>
<reference evidence="8 9" key="1">
    <citation type="submission" date="2016-04" db="EMBL/GenBank/DDBJ databases">
        <title>The genome of Intoshia linei affirms orthonectids as highly simplified spiralians.</title>
        <authorList>
            <person name="Mikhailov K.V."/>
            <person name="Slusarev G.S."/>
            <person name="Nikitin M.A."/>
            <person name="Logacheva M.D."/>
            <person name="Penin A."/>
            <person name="Aleoshin V."/>
            <person name="Panchin Y.V."/>
        </authorList>
    </citation>
    <scope>NUCLEOTIDE SEQUENCE [LARGE SCALE GENOMIC DNA]</scope>
    <source>
        <strain evidence="8">Intl2013</strain>
        <tissue evidence="8">Whole animal</tissue>
    </source>
</reference>
<gene>
    <name evidence="8" type="ORF">A3Q56_01109</name>
</gene>
<evidence type="ECO:0000256" key="2">
    <source>
        <dbReference type="ARBA" id="ARBA00023054"/>
    </source>
</evidence>
<comment type="caution">
    <text evidence="8">The sequence shown here is derived from an EMBL/GenBank/DDBJ whole genome shotgun (WGS) entry which is preliminary data.</text>
</comment>
<feature type="domain" description="IF rod" evidence="7">
    <location>
        <begin position="42"/>
        <end position="395"/>
    </location>
</feature>
<comment type="similarity">
    <text evidence="3">Belongs to the intermediate filament family.</text>
</comment>
<protein>
    <submittedName>
        <fullName evidence="8">Uncharacterized protein</fullName>
    </submittedName>
</protein>
<dbReference type="InterPro" id="IPR036415">
    <property type="entry name" value="Lamin_tail_dom_sf"/>
</dbReference>
<dbReference type="AlphaFoldDB" id="A0A177BCC0"/>
<feature type="coiled-coil region" evidence="4">
    <location>
        <begin position="268"/>
        <end position="394"/>
    </location>
</feature>
<dbReference type="Proteomes" id="UP000078046">
    <property type="component" value="Unassembled WGS sequence"/>
</dbReference>
<dbReference type="InterPro" id="IPR039008">
    <property type="entry name" value="IF_rod_dom"/>
</dbReference>
<proteinExistence type="inferred from homology"/>
<name>A0A177BCC0_9BILA</name>
<dbReference type="GO" id="GO:0007097">
    <property type="term" value="P:nuclear migration"/>
    <property type="evidence" value="ECO:0007669"/>
    <property type="project" value="TreeGrafter"/>
</dbReference>
<feature type="compositionally biased region" description="Basic and acidic residues" evidence="5">
    <location>
        <begin position="446"/>
        <end position="461"/>
    </location>
</feature>
<evidence type="ECO:0000313" key="9">
    <source>
        <dbReference type="Proteomes" id="UP000078046"/>
    </source>
</evidence>
<feature type="region of interest" description="Disordered" evidence="5">
    <location>
        <begin position="446"/>
        <end position="474"/>
    </location>
</feature>
<dbReference type="Gene3D" id="1.20.5.170">
    <property type="match status" value="1"/>
</dbReference>
<dbReference type="PROSITE" id="PS51842">
    <property type="entry name" value="IF_ROD_2"/>
    <property type="match status" value="1"/>
</dbReference>
<dbReference type="SUPFAM" id="SSF64593">
    <property type="entry name" value="Intermediate filament protein, coiled coil region"/>
    <property type="match status" value="2"/>
</dbReference>
<dbReference type="InterPro" id="IPR001322">
    <property type="entry name" value="Lamin_tail_dom"/>
</dbReference>
<evidence type="ECO:0000256" key="4">
    <source>
        <dbReference type="SAM" id="Coils"/>
    </source>
</evidence>
<dbReference type="Pfam" id="PF00038">
    <property type="entry name" value="Filament"/>
    <property type="match status" value="1"/>
</dbReference>
<evidence type="ECO:0000259" key="6">
    <source>
        <dbReference type="PROSITE" id="PS51841"/>
    </source>
</evidence>
<dbReference type="GO" id="GO:0006998">
    <property type="term" value="P:nuclear envelope organization"/>
    <property type="evidence" value="ECO:0007669"/>
    <property type="project" value="TreeGrafter"/>
</dbReference>
<dbReference type="GO" id="GO:0051664">
    <property type="term" value="P:nuclear pore localization"/>
    <property type="evidence" value="ECO:0007669"/>
    <property type="project" value="TreeGrafter"/>
</dbReference>
<evidence type="ECO:0000256" key="5">
    <source>
        <dbReference type="SAM" id="MobiDB-lite"/>
    </source>
</evidence>
<accession>A0A177BCC0</accession>
<dbReference type="OrthoDB" id="2441647at2759"/>
<feature type="coiled-coil region" evidence="4">
    <location>
        <begin position="39"/>
        <end position="109"/>
    </location>
</feature>
<evidence type="ECO:0000259" key="7">
    <source>
        <dbReference type="PROSITE" id="PS51842"/>
    </source>
</evidence>
<evidence type="ECO:0000256" key="3">
    <source>
        <dbReference type="RuleBase" id="RU000685"/>
    </source>
</evidence>
<feature type="domain" description="LTD" evidence="6">
    <location>
        <begin position="534"/>
        <end position="656"/>
    </location>
</feature>
<dbReference type="Gene3D" id="1.20.5.1160">
    <property type="entry name" value="Vasodilator-stimulated phosphoprotein"/>
    <property type="match status" value="1"/>
</dbReference>
<organism evidence="8 9">
    <name type="scientific">Intoshia linei</name>
    <dbReference type="NCBI Taxonomy" id="1819745"/>
    <lineage>
        <taxon>Eukaryota</taxon>
        <taxon>Metazoa</taxon>
        <taxon>Spiralia</taxon>
        <taxon>Lophotrochozoa</taxon>
        <taxon>Mesozoa</taxon>
        <taxon>Orthonectida</taxon>
        <taxon>Rhopaluridae</taxon>
        <taxon>Intoshia</taxon>
    </lineage>
</organism>
<dbReference type="GO" id="GO:0005200">
    <property type="term" value="F:structural constituent of cytoskeleton"/>
    <property type="evidence" value="ECO:0007669"/>
    <property type="project" value="TreeGrafter"/>
</dbReference>
<keyword evidence="9" id="KW-1185">Reference proteome</keyword>
<dbReference type="GO" id="GO:0031507">
    <property type="term" value="P:heterochromatin formation"/>
    <property type="evidence" value="ECO:0007669"/>
    <property type="project" value="TreeGrafter"/>
</dbReference>
<dbReference type="GO" id="GO:0005652">
    <property type="term" value="C:nuclear lamina"/>
    <property type="evidence" value="ECO:0007669"/>
    <property type="project" value="TreeGrafter"/>
</dbReference>
<dbReference type="GO" id="GO:0005882">
    <property type="term" value="C:intermediate filament"/>
    <property type="evidence" value="ECO:0007669"/>
    <property type="project" value="UniProtKB-KW"/>
</dbReference>